<dbReference type="PATRIC" id="fig|45073.5.peg.2596"/>
<keyword evidence="3" id="KW-1185">Reference proteome</keyword>
<name>A0A0W0XQA8_9GAMM</name>
<accession>A0A0W0XQA8</accession>
<feature type="transmembrane region" description="Helical" evidence="1">
    <location>
        <begin position="75"/>
        <end position="97"/>
    </location>
</feature>
<keyword evidence="1" id="KW-0472">Membrane</keyword>
<dbReference type="EMBL" id="LNYS01000022">
    <property type="protein sequence ID" value="KTD46530.1"/>
    <property type="molecule type" value="Genomic_DNA"/>
</dbReference>
<gene>
    <name evidence="2" type="ORF">Lqui_2455</name>
</gene>
<comment type="caution">
    <text evidence="2">The sequence shown here is derived from an EMBL/GenBank/DDBJ whole genome shotgun (WGS) entry which is preliminary data.</text>
</comment>
<evidence type="ECO:0000313" key="3">
    <source>
        <dbReference type="Proteomes" id="UP000054618"/>
    </source>
</evidence>
<dbReference type="AlphaFoldDB" id="A0A0W0XQA8"/>
<dbReference type="OrthoDB" id="10012559at2"/>
<protein>
    <submittedName>
        <fullName evidence="2">Uncharacterized protein</fullName>
    </submittedName>
</protein>
<keyword evidence="1" id="KW-0812">Transmembrane</keyword>
<dbReference type="Proteomes" id="UP000054618">
    <property type="component" value="Unassembled WGS sequence"/>
</dbReference>
<proteinExistence type="predicted"/>
<sequence>MPSPVKTAVTDNLRLLLGTRGLGANAEFYYKLMQDQQRDDQHDFIFLCNALKGAYLLPGNSRRTRAFKKSITLEVLKYLSGCVMAFNAGFFAAYFLISSSPLTACPSFLLGVLRNGSVMHLIEHLQKVLLQKQDLSPADVIAEIMNVPDYFKRPGFFSVITTGLTNTEAVISGNCHFFFSALRSHNTPAQIETENSPAAQI</sequence>
<dbReference type="STRING" id="45073.Lqui_2455"/>
<keyword evidence="1" id="KW-1133">Transmembrane helix</keyword>
<evidence type="ECO:0000313" key="2">
    <source>
        <dbReference type="EMBL" id="KTD46530.1"/>
    </source>
</evidence>
<dbReference type="RefSeq" id="WP_058508541.1">
    <property type="nucleotide sequence ID" value="NZ_CAAAIK010000008.1"/>
</dbReference>
<evidence type="ECO:0000256" key="1">
    <source>
        <dbReference type="SAM" id="Phobius"/>
    </source>
</evidence>
<reference evidence="2 3" key="1">
    <citation type="submission" date="2015-11" db="EMBL/GenBank/DDBJ databases">
        <title>Genomic analysis of 38 Legionella species identifies large and diverse effector repertoires.</title>
        <authorList>
            <person name="Burstein D."/>
            <person name="Amaro F."/>
            <person name="Zusman T."/>
            <person name="Lifshitz Z."/>
            <person name="Cohen O."/>
            <person name="Gilbert J.A."/>
            <person name="Pupko T."/>
            <person name="Shuman H.A."/>
            <person name="Segal G."/>
        </authorList>
    </citation>
    <scope>NUCLEOTIDE SEQUENCE [LARGE SCALE GENOMIC DNA]</scope>
    <source>
        <strain evidence="2 3">CDC#1442-AUS-E</strain>
    </source>
</reference>
<organism evidence="2 3">
    <name type="scientific">Legionella quinlivanii</name>
    <dbReference type="NCBI Taxonomy" id="45073"/>
    <lineage>
        <taxon>Bacteria</taxon>
        <taxon>Pseudomonadati</taxon>
        <taxon>Pseudomonadota</taxon>
        <taxon>Gammaproteobacteria</taxon>
        <taxon>Legionellales</taxon>
        <taxon>Legionellaceae</taxon>
        <taxon>Legionella</taxon>
    </lineage>
</organism>